<evidence type="ECO:0000313" key="4">
    <source>
        <dbReference type="Proteomes" id="UP000248333"/>
    </source>
</evidence>
<feature type="compositionally biased region" description="Low complexity" evidence="1">
    <location>
        <begin position="268"/>
        <end position="292"/>
    </location>
</feature>
<comment type="caution">
    <text evidence="3">The sequence shown here is derived from an EMBL/GenBank/DDBJ whole genome shotgun (WGS) entry which is preliminary data.</text>
</comment>
<feature type="transmembrane region" description="Helical" evidence="2">
    <location>
        <begin position="206"/>
        <end position="224"/>
    </location>
</feature>
<dbReference type="EMBL" id="PYBV01000008">
    <property type="protein sequence ID" value="PYC73946.1"/>
    <property type="molecule type" value="Genomic_DNA"/>
</dbReference>
<feature type="region of interest" description="Disordered" evidence="1">
    <location>
        <begin position="268"/>
        <end position="312"/>
    </location>
</feature>
<evidence type="ECO:0000256" key="1">
    <source>
        <dbReference type="SAM" id="MobiDB-lite"/>
    </source>
</evidence>
<reference evidence="3 4" key="1">
    <citation type="submission" date="2018-03" db="EMBL/GenBank/DDBJ databases">
        <title>Bioinformatic expansion and discovery of thiopeptide antibiotics.</title>
        <authorList>
            <person name="Schwalen C.J."/>
            <person name="Hudson G.A."/>
            <person name="Mitchell D.A."/>
        </authorList>
    </citation>
    <scope>NUCLEOTIDE SEQUENCE [LARGE SCALE GENOMIC DNA]</scope>
    <source>
        <strain evidence="3 4">NRRL 8041</strain>
    </source>
</reference>
<feature type="region of interest" description="Disordered" evidence="1">
    <location>
        <begin position="348"/>
        <end position="378"/>
    </location>
</feature>
<accession>A0A318NZ39</accession>
<feature type="transmembrane region" description="Helical" evidence="2">
    <location>
        <begin position="174"/>
        <end position="194"/>
    </location>
</feature>
<evidence type="ECO:0000256" key="2">
    <source>
        <dbReference type="SAM" id="Phobius"/>
    </source>
</evidence>
<sequence length="378" mass="39608">MTPWLTPEVVKTKGRRRRAQAPGTGVASFRITRRTRTPTPAPAATRTPSVGGRPCHPPAAPTIARVTGVPSPTTAARAAPRLWLVGDERNGRLRPGPDPDRWSGLDGRSAPGRPAPGPEARQHPRRPHNRGGRSVNITSVTSRLTTGLVALVAGYASFSHIFQVARQAGEQVSVAAVLPLSIDGLILVGTLAMLDDKRSGRKPRLSARLAVAFGIVATLAANVASAHPTWTARAVAAVPPVAFLIAVEVLSRRGKLIHPEPVAPVEPVTAEPVAVEPEPTPEPVAAEPAEPAKIQRVKRASEPSRKPVPRSLTSADRIMSAHLAEPGATHARIAELAGVSLATVKRYRPTRSTGSASPAQPAEAVVSERAPELTGVAA</sequence>
<dbReference type="Pfam" id="PF10935">
    <property type="entry name" value="DUF2637"/>
    <property type="match status" value="1"/>
</dbReference>
<evidence type="ECO:0000313" key="3">
    <source>
        <dbReference type="EMBL" id="PYC73946.1"/>
    </source>
</evidence>
<keyword evidence="4" id="KW-1185">Reference proteome</keyword>
<keyword evidence="2" id="KW-1133">Transmembrane helix</keyword>
<protein>
    <recommendedName>
        <fullName evidence="5">DUF2637 domain-containing protein</fullName>
    </recommendedName>
</protein>
<dbReference type="Proteomes" id="UP000248333">
    <property type="component" value="Unassembled WGS sequence"/>
</dbReference>
<name>A0A318NZ39_9ACTN</name>
<dbReference type="OrthoDB" id="3388818at2"/>
<feature type="region of interest" description="Disordered" evidence="1">
    <location>
        <begin position="1"/>
        <end position="138"/>
    </location>
</feature>
<gene>
    <name evidence="3" type="ORF">C7C45_06095</name>
</gene>
<feature type="transmembrane region" description="Helical" evidence="2">
    <location>
        <begin position="230"/>
        <end position="250"/>
    </location>
</feature>
<keyword evidence="2" id="KW-0472">Membrane</keyword>
<keyword evidence="2" id="KW-0812">Transmembrane</keyword>
<dbReference type="InterPro" id="IPR021235">
    <property type="entry name" value="DUF2637"/>
</dbReference>
<proteinExistence type="predicted"/>
<dbReference type="AlphaFoldDB" id="A0A318NZ39"/>
<organism evidence="3 4">
    <name type="scientific">Micromonospora arborensis</name>
    <dbReference type="NCBI Taxonomy" id="2116518"/>
    <lineage>
        <taxon>Bacteria</taxon>
        <taxon>Bacillati</taxon>
        <taxon>Actinomycetota</taxon>
        <taxon>Actinomycetes</taxon>
        <taxon>Micromonosporales</taxon>
        <taxon>Micromonosporaceae</taxon>
        <taxon>Micromonospora</taxon>
    </lineage>
</organism>
<evidence type="ECO:0008006" key="5">
    <source>
        <dbReference type="Google" id="ProtNLM"/>
    </source>
</evidence>
<feature type="transmembrane region" description="Helical" evidence="2">
    <location>
        <begin position="140"/>
        <end position="162"/>
    </location>
</feature>
<feature type="compositionally biased region" description="Basic and acidic residues" evidence="1">
    <location>
        <begin position="86"/>
        <end position="103"/>
    </location>
</feature>
<feature type="compositionally biased region" description="Low complexity" evidence="1">
    <location>
        <begin position="72"/>
        <end position="81"/>
    </location>
</feature>